<protein>
    <recommendedName>
        <fullName evidence="3">DUF4384 domain-containing protein</fullName>
    </recommendedName>
</protein>
<evidence type="ECO:0000313" key="1">
    <source>
        <dbReference type="EMBL" id="GFM35124.1"/>
    </source>
</evidence>
<name>A0A7J0BPY1_9BACT</name>
<reference evidence="1 2" key="1">
    <citation type="submission" date="2020-05" db="EMBL/GenBank/DDBJ databases">
        <title>Draft genome sequence of Desulfovibrio sp. strain HN2T.</title>
        <authorList>
            <person name="Ueno A."/>
            <person name="Tamazawa S."/>
            <person name="Tamamura S."/>
            <person name="Murakami T."/>
            <person name="Kiyama T."/>
            <person name="Inomata H."/>
            <person name="Amano Y."/>
            <person name="Miyakawa K."/>
            <person name="Tamaki H."/>
            <person name="Naganuma T."/>
            <person name="Kaneko K."/>
        </authorList>
    </citation>
    <scope>NUCLEOTIDE SEQUENCE [LARGE SCALE GENOMIC DNA]</scope>
    <source>
        <strain evidence="1 2">HN2</strain>
    </source>
</reference>
<comment type="caution">
    <text evidence="1">The sequence shown here is derived from an EMBL/GenBank/DDBJ whole genome shotgun (WGS) entry which is preliminary data.</text>
</comment>
<evidence type="ECO:0000313" key="2">
    <source>
        <dbReference type="Proteomes" id="UP000503840"/>
    </source>
</evidence>
<keyword evidence="2" id="KW-1185">Reference proteome</keyword>
<dbReference type="AlphaFoldDB" id="A0A7J0BPY1"/>
<sequence>MALRQARSLAIEQVAGVNVVSSTLVTDGRLAADFIRSFSRGYITQEKTTWLPVREYQADPSTPPIVEYRVQLVASVAVPRRTHASLGLSAKLNQSIFRAHTEPLVIDIRSGADAHIAIFNIMADDTVAMLYPYRGEPLRTGGGKPLQLPNPDEDPMYLCTLPGVNRDTEAILVAGIPASDTRRWRDVFTPGETMPLSTFFAAYMELASSGEEVVLPYEVFQE</sequence>
<accession>A0A7J0BPY1</accession>
<organism evidence="1 2">
    <name type="scientific">Desulfovibrio subterraneus</name>
    <dbReference type="NCBI Taxonomy" id="2718620"/>
    <lineage>
        <taxon>Bacteria</taxon>
        <taxon>Pseudomonadati</taxon>
        <taxon>Thermodesulfobacteriota</taxon>
        <taxon>Desulfovibrionia</taxon>
        <taxon>Desulfovibrionales</taxon>
        <taxon>Desulfovibrionaceae</taxon>
        <taxon>Desulfovibrio</taxon>
    </lineage>
</organism>
<dbReference type="RefSeq" id="WP_174406753.1">
    <property type="nucleotide sequence ID" value="NZ_BLVO01000016.1"/>
</dbReference>
<dbReference type="Proteomes" id="UP000503840">
    <property type="component" value="Unassembled WGS sequence"/>
</dbReference>
<gene>
    <name evidence="1" type="ORF">DSM101010T_34890</name>
</gene>
<evidence type="ECO:0008006" key="3">
    <source>
        <dbReference type="Google" id="ProtNLM"/>
    </source>
</evidence>
<proteinExistence type="predicted"/>
<dbReference type="EMBL" id="BLVO01000016">
    <property type="protein sequence ID" value="GFM35124.1"/>
    <property type="molecule type" value="Genomic_DNA"/>
</dbReference>